<comment type="caution">
    <text evidence="8">The sequence shown here is derived from an EMBL/GenBank/DDBJ whole genome shotgun (WGS) entry which is preliminary data.</text>
</comment>
<dbReference type="EMBL" id="LBHU01000003">
    <property type="protein sequence ID" value="KLI63335.1"/>
    <property type="molecule type" value="Genomic_DNA"/>
</dbReference>
<dbReference type="SMART" id="SM01217">
    <property type="entry name" value="Fn3_like"/>
    <property type="match status" value="1"/>
</dbReference>
<keyword evidence="3 8" id="KW-0378">Hydrolase</keyword>
<dbReference type="InterPro" id="IPR002772">
    <property type="entry name" value="Glyco_hydro_3_C"/>
</dbReference>
<dbReference type="Gene3D" id="2.60.40.10">
    <property type="entry name" value="Immunoglobulins"/>
    <property type="match status" value="1"/>
</dbReference>
<dbReference type="GO" id="GO:0008422">
    <property type="term" value="F:beta-glucosidase activity"/>
    <property type="evidence" value="ECO:0007669"/>
    <property type="project" value="UniProtKB-ARBA"/>
</dbReference>
<dbReference type="Proteomes" id="UP000053455">
    <property type="component" value="Unassembled WGS sequence"/>
</dbReference>
<dbReference type="Pfam" id="PF01915">
    <property type="entry name" value="Glyco_hydro_3_C"/>
    <property type="match status" value="1"/>
</dbReference>
<dbReference type="SUPFAM" id="SSF51445">
    <property type="entry name" value="(Trans)glycosidases"/>
    <property type="match status" value="1"/>
</dbReference>
<dbReference type="GO" id="GO:0046556">
    <property type="term" value="F:alpha-L-arabinofuranosidase activity"/>
    <property type="evidence" value="ECO:0007669"/>
    <property type="project" value="TreeGrafter"/>
</dbReference>
<protein>
    <recommendedName>
        <fullName evidence="6">Beta-D-glucoside glucohydrolase</fullName>
    </recommendedName>
    <alternativeName>
        <fullName evidence="4">Cellobiase</fullName>
    </alternativeName>
    <alternativeName>
        <fullName evidence="5">Gentiobiase</fullName>
    </alternativeName>
</protein>
<dbReference type="GO" id="GO:0009044">
    <property type="term" value="F:xylan 1,4-beta-xylosidase activity"/>
    <property type="evidence" value="ECO:0007669"/>
    <property type="project" value="InterPro"/>
</dbReference>
<dbReference type="PANTHER" id="PTHR42721">
    <property type="entry name" value="SUGAR HYDROLASE-RELATED"/>
    <property type="match status" value="1"/>
</dbReference>
<dbReference type="PATRIC" id="fig|874156.12.peg.2429"/>
<accession>A0A0H0XST1</accession>
<dbReference type="InterPro" id="IPR036881">
    <property type="entry name" value="Glyco_hydro_3_C_sf"/>
</dbReference>
<evidence type="ECO:0000313" key="9">
    <source>
        <dbReference type="Proteomes" id="UP000053455"/>
    </source>
</evidence>
<dbReference type="Gene3D" id="3.20.20.300">
    <property type="entry name" value="Glycoside hydrolase, family 3, N-terminal domain"/>
    <property type="match status" value="1"/>
</dbReference>
<evidence type="ECO:0000256" key="1">
    <source>
        <dbReference type="ARBA" id="ARBA00005336"/>
    </source>
</evidence>
<dbReference type="Pfam" id="PF00933">
    <property type="entry name" value="Glyco_hydro_3"/>
    <property type="match status" value="1"/>
</dbReference>
<dbReference type="InterPro" id="IPR001764">
    <property type="entry name" value="Glyco_hydro_3_N"/>
</dbReference>
<dbReference type="InterPro" id="IPR044993">
    <property type="entry name" value="BXL"/>
</dbReference>
<dbReference type="InterPro" id="IPR017853">
    <property type="entry name" value="GH"/>
</dbReference>
<evidence type="ECO:0000259" key="7">
    <source>
        <dbReference type="SMART" id="SM01217"/>
    </source>
</evidence>
<comment type="similarity">
    <text evidence="1">Belongs to the glycosyl hydrolase 3 family.</text>
</comment>
<dbReference type="PANTHER" id="PTHR42721:SF3">
    <property type="entry name" value="BETA-D-XYLOSIDASE 5-RELATED"/>
    <property type="match status" value="1"/>
</dbReference>
<evidence type="ECO:0000256" key="2">
    <source>
        <dbReference type="ARBA" id="ARBA00022729"/>
    </source>
</evidence>
<dbReference type="PRINTS" id="PR00133">
    <property type="entry name" value="GLHYDRLASE3"/>
</dbReference>
<dbReference type="Gene3D" id="3.40.50.1700">
    <property type="entry name" value="Glycoside hydrolase family 3 C-terminal domain"/>
    <property type="match status" value="1"/>
</dbReference>
<dbReference type="OrthoDB" id="9781691at2"/>
<dbReference type="SUPFAM" id="SSF52279">
    <property type="entry name" value="Beta-D-glucan exohydrolase, C-terminal domain"/>
    <property type="match status" value="1"/>
</dbReference>
<dbReference type="InterPro" id="IPR026891">
    <property type="entry name" value="Fn3-like"/>
</dbReference>
<dbReference type="GO" id="GO:0031222">
    <property type="term" value="P:arabinan catabolic process"/>
    <property type="evidence" value="ECO:0007669"/>
    <property type="project" value="TreeGrafter"/>
</dbReference>
<evidence type="ECO:0000256" key="3">
    <source>
        <dbReference type="ARBA" id="ARBA00022801"/>
    </source>
</evidence>
<evidence type="ECO:0000313" key="8">
    <source>
        <dbReference type="EMBL" id="KLI63335.1"/>
    </source>
</evidence>
<keyword evidence="9" id="KW-1185">Reference proteome</keyword>
<proteinExistence type="inferred from homology"/>
<organism evidence="8 9">
    <name type="scientific">Aurantiacibacter marinus</name>
    <dbReference type="NCBI Taxonomy" id="874156"/>
    <lineage>
        <taxon>Bacteria</taxon>
        <taxon>Pseudomonadati</taxon>
        <taxon>Pseudomonadota</taxon>
        <taxon>Alphaproteobacteria</taxon>
        <taxon>Sphingomonadales</taxon>
        <taxon>Erythrobacteraceae</taxon>
        <taxon>Aurantiacibacter</taxon>
    </lineage>
</organism>
<dbReference type="InterPro" id="IPR036962">
    <property type="entry name" value="Glyco_hydro_3_N_sf"/>
</dbReference>
<dbReference type="RefSeq" id="WP_047094225.1">
    <property type="nucleotide sequence ID" value="NZ_LBHU01000003.1"/>
</dbReference>
<reference evidence="8 9" key="1">
    <citation type="submission" date="2015-04" db="EMBL/GenBank/DDBJ databases">
        <title>The draft genome sequence of Erythrobacter marinus HWDM-33.</title>
        <authorList>
            <person name="Zhuang L."/>
            <person name="Liu Y."/>
            <person name="Shao Z."/>
        </authorList>
    </citation>
    <scope>NUCLEOTIDE SEQUENCE [LARGE SCALE GENOMIC DNA]</scope>
    <source>
        <strain evidence="8 9">HWDM-33</strain>
    </source>
</reference>
<dbReference type="GO" id="GO:0045493">
    <property type="term" value="P:xylan catabolic process"/>
    <property type="evidence" value="ECO:0007669"/>
    <property type="project" value="InterPro"/>
</dbReference>
<sequence length="801" mass="86484">MKNLLRAALFAGAATIMTTGPSALPASAQGSISSERPIADAAYWNAELPVEQRVADLLARMTLEEKVAQMITIWNDKPEIQNEANFFDPALASARYPDGLGFFARPSDLIGPGSPRVNAPRSIEESIAYVNAIQRWAREDTRLGIPVLLHEESLHGLAARDATSFPQSIGLASTWDTGLVRDVNDYIASEVRARGVHQVLSPVVDVARDPRWGRIEETFGEDPYLVGEMGVAAVEGLQGVGTDRQLGEGQVMATLKHMTGHGQPESGTNIGPAQISERTLREMFFPPFQQVVERTAIDAVMASYNEIDGIPSHSNQWLLDDILRGEWGYQGAVVSDYYAIEEMVNRHRIAGDIPAAAVLAMNAGVDVDLPSGIAYSNLSALVADGQISMGQIDLAVTRVLTMKFNAGLFEQPFVTDTATALRSNTEEGIALARTAAERSLVLLKNDGVLPLAMPEPGSRPTIAVIGPNSDVARLGGYYGIPRDTVTPLEGIRALLGDSADIVHAPGVVITLDDDWWEDEVELADPAENRRMIAEAVEAARGADVILLFIGDTEQTSREGWAESHLGDRTSLDLVGEQNELFMALEALDAPIVSVLVNGRPPSYPAIAERSDAILETWYAGEQQGSAIADALFGRVNPGGKLPVTVVRNVGQVPSFYNHKPSARRGYLFDDASPLYPFGLGLSYSEFTFGTPSLSSGMIGIGEGVTVRVPVTNISQIEGDEVIQVYLRDEVSSVTRPVKQLAGFQRVTIQPGQTAQVDITIDADAFSFWNRDMEFVTEPGEFTLMVGPNSVDLTEVTLTVTE</sequence>
<evidence type="ECO:0000256" key="5">
    <source>
        <dbReference type="ARBA" id="ARBA00032194"/>
    </source>
</evidence>
<dbReference type="Pfam" id="PF14310">
    <property type="entry name" value="Fn3-like"/>
    <property type="match status" value="1"/>
</dbReference>
<evidence type="ECO:0000256" key="6">
    <source>
        <dbReference type="ARBA" id="ARBA00032594"/>
    </source>
</evidence>
<dbReference type="FunFam" id="2.60.40.10:FF:000495">
    <property type="entry name" value="Periplasmic beta-glucosidase"/>
    <property type="match status" value="1"/>
</dbReference>
<dbReference type="InterPro" id="IPR013783">
    <property type="entry name" value="Ig-like_fold"/>
</dbReference>
<dbReference type="AlphaFoldDB" id="A0A0H0XST1"/>
<name>A0A0H0XST1_9SPHN</name>
<feature type="domain" description="Fibronectin type III-like" evidence="7">
    <location>
        <begin position="720"/>
        <end position="789"/>
    </location>
</feature>
<evidence type="ECO:0000256" key="4">
    <source>
        <dbReference type="ARBA" id="ARBA00031448"/>
    </source>
</evidence>
<gene>
    <name evidence="8" type="ORF">AAV99_11825</name>
</gene>
<dbReference type="STRING" id="874156.GCA_001021555_02068"/>
<keyword evidence="2" id="KW-0732">Signal</keyword>